<evidence type="ECO:0000313" key="3">
    <source>
        <dbReference type="Proteomes" id="UP000075714"/>
    </source>
</evidence>
<evidence type="ECO:0000256" key="1">
    <source>
        <dbReference type="SAM" id="MobiDB-lite"/>
    </source>
</evidence>
<keyword evidence="3" id="KW-1185">Reference proteome</keyword>
<protein>
    <submittedName>
        <fullName evidence="2">Uncharacterized protein</fullName>
    </submittedName>
</protein>
<gene>
    <name evidence="2" type="ORF">GPECTOR_54g192</name>
</gene>
<dbReference type="OrthoDB" id="6270329at2759"/>
<feature type="compositionally biased region" description="Polar residues" evidence="1">
    <location>
        <begin position="23"/>
        <end position="35"/>
    </location>
</feature>
<accession>A0A150G6K1</accession>
<dbReference type="STRING" id="33097.A0A150G6K1"/>
<comment type="caution">
    <text evidence="2">The sequence shown here is derived from an EMBL/GenBank/DDBJ whole genome shotgun (WGS) entry which is preliminary data.</text>
</comment>
<name>A0A150G6K1_GONPE</name>
<dbReference type="EMBL" id="LSYV01000055">
    <property type="protein sequence ID" value="KXZ45451.1"/>
    <property type="molecule type" value="Genomic_DNA"/>
</dbReference>
<evidence type="ECO:0000313" key="2">
    <source>
        <dbReference type="EMBL" id="KXZ45451.1"/>
    </source>
</evidence>
<feature type="compositionally biased region" description="Acidic residues" evidence="1">
    <location>
        <begin position="1"/>
        <end position="10"/>
    </location>
</feature>
<dbReference type="AlphaFoldDB" id="A0A150G6K1"/>
<reference evidence="3" key="1">
    <citation type="journal article" date="2016" name="Nat. Commun.">
        <title>The Gonium pectorale genome demonstrates co-option of cell cycle regulation during the evolution of multicellularity.</title>
        <authorList>
            <person name="Hanschen E.R."/>
            <person name="Marriage T.N."/>
            <person name="Ferris P.J."/>
            <person name="Hamaji T."/>
            <person name="Toyoda A."/>
            <person name="Fujiyama A."/>
            <person name="Neme R."/>
            <person name="Noguchi H."/>
            <person name="Minakuchi Y."/>
            <person name="Suzuki M."/>
            <person name="Kawai-Toyooka H."/>
            <person name="Smith D.R."/>
            <person name="Sparks H."/>
            <person name="Anderson J."/>
            <person name="Bakaric R."/>
            <person name="Luria V."/>
            <person name="Karger A."/>
            <person name="Kirschner M.W."/>
            <person name="Durand P.M."/>
            <person name="Michod R.E."/>
            <person name="Nozaki H."/>
            <person name="Olson B.J."/>
        </authorList>
    </citation>
    <scope>NUCLEOTIDE SEQUENCE [LARGE SCALE GENOMIC DNA]</scope>
    <source>
        <strain evidence="3">NIES-2863</strain>
    </source>
</reference>
<organism evidence="2 3">
    <name type="scientific">Gonium pectorale</name>
    <name type="common">Green alga</name>
    <dbReference type="NCBI Taxonomy" id="33097"/>
    <lineage>
        <taxon>Eukaryota</taxon>
        <taxon>Viridiplantae</taxon>
        <taxon>Chlorophyta</taxon>
        <taxon>core chlorophytes</taxon>
        <taxon>Chlorophyceae</taxon>
        <taxon>CS clade</taxon>
        <taxon>Chlamydomonadales</taxon>
        <taxon>Volvocaceae</taxon>
        <taxon>Gonium</taxon>
    </lineage>
</organism>
<feature type="region of interest" description="Disordered" evidence="1">
    <location>
        <begin position="1"/>
        <end position="41"/>
    </location>
</feature>
<proteinExistence type="predicted"/>
<sequence length="98" mass="10798">MEAASDEDGSDHEGADAFDDAVSLQQLQSDTITNDKNMKHPEKQRILSQISSEIACVLANPDHTIDTRLDEIRQAKYKLKVRARGGPGEEAACDCKVR</sequence>
<dbReference type="Proteomes" id="UP000075714">
    <property type="component" value="Unassembled WGS sequence"/>
</dbReference>